<evidence type="ECO:0000256" key="1">
    <source>
        <dbReference type="SAM" id="MobiDB-lite"/>
    </source>
</evidence>
<dbReference type="Proteomes" id="UP000265520">
    <property type="component" value="Unassembled WGS sequence"/>
</dbReference>
<organism evidence="2 3">
    <name type="scientific">Trifolium medium</name>
    <dbReference type="NCBI Taxonomy" id="97028"/>
    <lineage>
        <taxon>Eukaryota</taxon>
        <taxon>Viridiplantae</taxon>
        <taxon>Streptophyta</taxon>
        <taxon>Embryophyta</taxon>
        <taxon>Tracheophyta</taxon>
        <taxon>Spermatophyta</taxon>
        <taxon>Magnoliopsida</taxon>
        <taxon>eudicotyledons</taxon>
        <taxon>Gunneridae</taxon>
        <taxon>Pentapetalae</taxon>
        <taxon>rosids</taxon>
        <taxon>fabids</taxon>
        <taxon>Fabales</taxon>
        <taxon>Fabaceae</taxon>
        <taxon>Papilionoideae</taxon>
        <taxon>50 kb inversion clade</taxon>
        <taxon>NPAAA clade</taxon>
        <taxon>Hologalegina</taxon>
        <taxon>IRL clade</taxon>
        <taxon>Trifolieae</taxon>
        <taxon>Trifolium</taxon>
    </lineage>
</organism>
<dbReference type="EMBL" id="LXQA010449595">
    <property type="protein sequence ID" value="MCI52594.1"/>
    <property type="molecule type" value="Genomic_DNA"/>
</dbReference>
<sequence>ECQQAHESPKIPGNDNGAIPDANDGVVVKHSTSFSMTLNNVKDDIVLGDIQIDDPVLQKVTTDDVADVTIINEDLDQEEEETNDNSSSVTDTQP</sequence>
<keyword evidence="3" id="KW-1185">Reference proteome</keyword>
<proteinExistence type="predicted"/>
<feature type="region of interest" description="Disordered" evidence="1">
    <location>
        <begin position="73"/>
        <end position="94"/>
    </location>
</feature>
<accession>A0A392SWJ8</accession>
<reference evidence="2 3" key="1">
    <citation type="journal article" date="2018" name="Front. Plant Sci.">
        <title>Red Clover (Trifolium pratense) and Zigzag Clover (T. medium) - A Picture of Genomic Similarities and Differences.</title>
        <authorList>
            <person name="Dluhosova J."/>
            <person name="Istvanek J."/>
            <person name="Nedelnik J."/>
            <person name="Repkova J."/>
        </authorList>
    </citation>
    <scope>NUCLEOTIDE SEQUENCE [LARGE SCALE GENOMIC DNA]</scope>
    <source>
        <strain evidence="3">cv. 10/8</strain>
        <tissue evidence="2">Leaf</tissue>
    </source>
</reference>
<feature type="non-terminal residue" evidence="2">
    <location>
        <position position="1"/>
    </location>
</feature>
<feature type="compositionally biased region" description="Acidic residues" evidence="1">
    <location>
        <begin position="73"/>
        <end position="83"/>
    </location>
</feature>
<feature type="region of interest" description="Disordered" evidence="1">
    <location>
        <begin position="1"/>
        <end position="24"/>
    </location>
</feature>
<comment type="caution">
    <text evidence="2">The sequence shown here is derived from an EMBL/GenBank/DDBJ whole genome shotgun (WGS) entry which is preliminary data.</text>
</comment>
<protein>
    <submittedName>
        <fullName evidence="2">Uncharacterized protein</fullName>
    </submittedName>
</protein>
<evidence type="ECO:0000313" key="2">
    <source>
        <dbReference type="EMBL" id="MCI52594.1"/>
    </source>
</evidence>
<dbReference type="AlphaFoldDB" id="A0A392SWJ8"/>
<feature type="compositionally biased region" description="Polar residues" evidence="1">
    <location>
        <begin position="84"/>
        <end position="94"/>
    </location>
</feature>
<name>A0A392SWJ8_9FABA</name>
<evidence type="ECO:0000313" key="3">
    <source>
        <dbReference type="Proteomes" id="UP000265520"/>
    </source>
</evidence>